<dbReference type="Pfam" id="PF01929">
    <property type="entry name" value="Ribosomal_L14e"/>
    <property type="match status" value="1"/>
</dbReference>
<dbReference type="GO" id="GO:0003735">
    <property type="term" value="F:structural constituent of ribosome"/>
    <property type="evidence" value="ECO:0007669"/>
    <property type="project" value="InterPro"/>
</dbReference>
<dbReference type="AlphaFoldDB" id="R7QBF5"/>
<reference evidence="6" key="1">
    <citation type="journal article" date="2013" name="Proc. Natl. Acad. Sci. U.S.A.">
        <title>Genome structure and metabolic features in the red seaweed Chondrus crispus shed light on evolution of the Archaeplastida.</title>
        <authorList>
            <person name="Collen J."/>
            <person name="Porcel B."/>
            <person name="Carre W."/>
            <person name="Ball S.G."/>
            <person name="Chaparro C."/>
            <person name="Tonon T."/>
            <person name="Barbeyron T."/>
            <person name="Michel G."/>
            <person name="Noel B."/>
            <person name="Valentin K."/>
            <person name="Elias M."/>
            <person name="Artiguenave F."/>
            <person name="Arun A."/>
            <person name="Aury J.M."/>
            <person name="Barbosa-Neto J.F."/>
            <person name="Bothwell J.H."/>
            <person name="Bouget F.Y."/>
            <person name="Brillet L."/>
            <person name="Cabello-Hurtado F."/>
            <person name="Capella-Gutierrez S."/>
            <person name="Charrier B."/>
            <person name="Cladiere L."/>
            <person name="Cock J.M."/>
            <person name="Coelho S.M."/>
            <person name="Colleoni C."/>
            <person name="Czjzek M."/>
            <person name="Da Silva C."/>
            <person name="Delage L."/>
            <person name="Denoeud F."/>
            <person name="Deschamps P."/>
            <person name="Dittami S.M."/>
            <person name="Gabaldon T."/>
            <person name="Gachon C.M."/>
            <person name="Groisillier A."/>
            <person name="Herve C."/>
            <person name="Jabbari K."/>
            <person name="Katinka M."/>
            <person name="Kloareg B."/>
            <person name="Kowalczyk N."/>
            <person name="Labadie K."/>
            <person name="Leblanc C."/>
            <person name="Lopez P.J."/>
            <person name="McLachlan D.H."/>
            <person name="Meslet-Cladiere L."/>
            <person name="Moustafa A."/>
            <person name="Nehr Z."/>
            <person name="Nyvall Collen P."/>
            <person name="Panaud O."/>
            <person name="Partensky F."/>
            <person name="Poulain J."/>
            <person name="Rensing S.A."/>
            <person name="Rousvoal S."/>
            <person name="Samson G."/>
            <person name="Symeonidi A."/>
            <person name="Weissenbach J."/>
            <person name="Zambounis A."/>
            <person name="Wincker P."/>
            <person name="Boyen C."/>
        </authorList>
    </citation>
    <scope>NUCLEOTIDE SEQUENCE [LARGE SCALE GENOMIC DNA]</scope>
    <source>
        <strain evidence="6">cv. Stackhouse</strain>
    </source>
</reference>
<evidence type="ECO:0000256" key="3">
    <source>
        <dbReference type="ARBA" id="ARBA00023274"/>
    </source>
</evidence>
<dbReference type="PANTHER" id="PTHR11127:SF2">
    <property type="entry name" value="LARGE RIBOSOMAL SUBUNIT PROTEIN EL14"/>
    <property type="match status" value="1"/>
</dbReference>
<dbReference type="GeneID" id="17322672"/>
<evidence type="ECO:0000256" key="1">
    <source>
        <dbReference type="ARBA" id="ARBA00006592"/>
    </source>
</evidence>
<dbReference type="OrthoDB" id="1875589at2759"/>
<dbReference type="Gramene" id="CDF35098">
    <property type="protein sequence ID" value="CDF35098"/>
    <property type="gene ID" value="CHC_T00010018001"/>
</dbReference>
<dbReference type="GO" id="GO:0006412">
    <property type="term" value="P:translation"/>
    <property type="evidence" value="ECO:0007669"/>
    <property type="project" value="InterPro"/>
</dbReference>
<keyword evidence="6" id="KW-1185">Reference proteome</keyword>
<dbReference type="InterPro" id="IPR014722">
    <property type="entry name" value="Rib_uL2_dom2"/>
</dbReference>
<dbReference type="GO" id="GO:0003723">
    <property type="term" value="F:RNA binding"/>
    <property type="evidence" value="ECO:0007669"/>
    <property type="project" value="InterPro"/>
</dbReference>
<keyword evidence="3" id="KW-0687">Ribonucleoprotein</keyword>
<keyword evidence="2 5" id="KW-0689">Ribosomal protein</keyword>
<evidence type="ECO:0000313" key="6">
    <source>
        <dbReference type="Proteomes" id="UP000012073"/>
    </source>
</evidence>
<name>R7QBF5_CHOCR</name>
<evidence type="ECO:0000313" key="5">
    <source>
        <dbReference type="EMBL" id="CDF35098.1"/>
    </source>
</evidence>
<dbReference type="RefSeq" id="XP_005714917.1">
    <property type="nucleotide sequence ID" value="XM_005714860.1"/>
</dbReference>
<dbReference type="SUPFAM" id="SSF50104">
    <property type="entry name" value="Translation proteins SH3-like domain"/>
    <property type="match status" value="1"/>
</dbReference>
<protein>
    <submittedName>
        <fullName evidence="5">60S ribosomal protein L14</fullName>
    </submittedName>
</protein>
<dbReference type="InterPro" id="IPR039660">
    <property type="entry name" value="Ribosomal_eL14"/>
</dbReference>
<dbReference type="OMA" id="KLCFVVD"/>
<dbReference type="GO" id="GO:0022625">
    <property type="term" value="C:cytosolic large ribosomal subunit"/>
    <property type="evidence" value="ECO:0007669"/>
    <property type="project" value="TreeGrafter"/>
</dbReference>
<dbReference type="Proteomes" id="UP000012073">
    <property type="component" value="Unassembled WGS sequence"/>
</dbReference>
<feature type="domain" description="Large ribosomal subunit protein eL14" evidence="4">
    <location>
        <begin position="47"/>
        <end position="120"/>
    </location>
</feature>
<dbReference type="EMBL" id="HG001718">
    <property type="protein sequence ID" value="CDF35098.1"/>
    <property type="molecule type" value="Genomic_DNA"/>
</dbReference>
<dbReference type="InterPro" id="IPR002784">
    <property type="entry name" value="Ribosomal_eL14_dom"/>
</dbReference>
<dbReference type="Gene3D" id="6.10.250.2270">
    <property type="match status" value="1"/>
</dbReference>
<proteinExistence type="inferred from homology"/>
<dbReference type="Gene3D" id="2.30.30.30">
    <property type="match status" value="1"/>
</dbReference>
<dbReference type="KEGG" id="ccp:CHC_T00010018001"/>
<organism evidence="5 6">
    <name type="scientific">Chondrus crispus</name>
    <name type="common">Carrageen Irish moss</name>
    <name type="synonym">Polymorpha crispa</name>
    <dbReference type="NCBI Taxonomy" id="2769"/>
    <lineage>
        <taxon>Eukaryota</taxon>
        <taxon>Rhodophyta</taxon>
        <taxon>Florideophyceae</taxon>
        <taxon>Rhodymeniophycidae</taxon>
        <taxon>Gigartinales</taxon>
        <taxon>Gigartinaceae</taxon>
        <taxon>Chondrus</taxon>
    </lineage>
</organism>
<evidence type="ECO:0000256" key="2">
    <source>
        <dbReference type="ARBA" id="ARBA00022980"/>
    </source>
</evidence>
<dbReference type="InterPro" id="IPR008991">
    <property type="entry name" value="Translation_prot_SH3-like_sf"/>
</dbReference>
<sequence length="135" mass="14908">MTFTRFVETGRVAIINYGPHVNKLVIIVDILDQSRVLVDGPTCGLRRQVFNVKRLALTSIKVDGLERAAATDVVKAAYEAADVDATFAKSGWGKKIDSKAKRAALDDFGRFKVMCARIQKGKKVREQLEKLKTAA</sequence>
<comment type="similarity">
    <text evidence="1">Belongs to the eukaryotic ribosomal protein eL14 family.</text>
</comment>
<dbReference type="STRING" id="2769.R7QBF5"/>
<dbReference type="GO" id="GO:0042273">
    <property type="term" value="P:ribosomal large subunit biogenesis"/>
    <property type="evidence" value="ECO:0007669"/>
    <property type="project" value="TreeGrafter"/>
</dbReference>
<evidence type="ECO:0000259" key="4">
    <source>
        <dbReference type="Pfam" id="PF01929"/>
    </source>
</evidence>
<accession>R7QBF5</accession>
<dbReference type="PANTHER" id="PTHR11127">
    <property type="entry name" value="60S RIBOSOMAL PROTEIN L14"/>
    <property type="match status" value="1"/>
</dbReference>
<dbReference type="CDD" id="cd23702">
    <property type="entry name" value="eL14"/>
    <property type="match status" value="1"/>
</dbReference>
<gene>
    <name evidence="5" type="ORF">CHC_T00010018001</name>
</gene>